<dbReference type="AlphaFoldDB" id="A0A7M2H7Y0"/>
<name>A0A7M2H7Y0_9BURK</name>
<reference evidence="1 2" key="1">
    <citation type="submission" date="2020-10" db="EMBL/GenBank/DDBJ databases">
        <title>Complete genome sequence of Cupriavidus basilensis CCUG 49340T.</title>
        <authorList>
            <person name="Salva-Serra F."/>
            <person name="Donoso R.A."/>
            <person name="Cho K.H."/>
            <person name="Yoo J.A."/>
            <person name="Lee K."/>
            <person name="Yoon S.-H."/>
            <person name="Perez-Pantoja D."/>
            <person name="Moore E.R.B."/>
        </authorList>
    </citation>
    <scope>NUCLEOTIDE SEQUENCE [LARGE SCALE GENOMIC DNA]</scope>
    <source>
        <strain evidence="2">CCUG 49340</strain>
    </source>
</reference>
<evidence type="ECO:0000313" key="1">
    <source>
        <dbReference type="EMBL" id="QOT81060.1"/>
    </source>
</evidence>
<dbReference type="Proteomes" id="UP000397656">
    <property type="component" value="Chromosome 2"/>
</dbReference>
<sequence length="84" mass="8785">MGEELTEFCLDVHAHGAEQEGDQRRQGELALPGESRGTLGMAGEVVNGLGVQIVGKGGEQFGQGHEGQAKIEKRSAIGHCPCLS</sequence>
<proteinExistence type="predicted"/>
<dbReference type="EMBL" id="CP062804">
    <property type="protein sequence ID" value="QOT81060.1"/>
    <property type="molecule type" value="Genomic_DNA"/>
</dbReference>
<dbReference type="GeneID" id="98404637"/>
<organism evidence="1 2">
    <name type="scientific">Cupriavidus basilensis</name>
    <dbReference type="NCBI Taxonomy" id="68895"/>
    <lineage>
        <taxon>Bacteria</taxon>
        <taxon>Pseudomonadati</taxon>
        <taxon>Pseudomonadota</taxon>
        <taxon>Betaproteobacteria</taxon>
        <taxon>Burkholderiales</taxon>
        <taxon>Burkholderiaceae</taxon>
        <taxon>Cupriavidus</taxon>
    </lineage>
</organism>
<evidence type="ECO:0000313" key="2">
    <source>
        <dbReference type="Proteomes" id="UP000397656"/>
    </source>
</evidence>
<accession>A0A7M2H7Y0</accession>
<gene>
    <name evidence="1" type="ORF">F7R26_027205</name>
</gene>
<dbReference type="RefSeq" id="WP_170301886.1">
    <property type="nucleotide sequence ID" value="NZ_CP062804.1"/>
</dbReference>
<protein>
    <submittedName>
        <fullName evidence="1">Uncharacterized protein</fullName>
    </submittedName>
</protein>